<dbReference type="InterPro" id="IPR050416">
    <property type="entry name" value="FAD-linked_Oxidoreductase"/>
</dbReference>
<dbReference type="InterPro" id="IPR036318">
    <property type="entry name" value="FAD-bd_PCMH-like_sf"/>
</dbReference>
<dbReference type="Proteomes" id="UP000434172">
    <property type="component" value="Unassembled WGS sequence"/>
</dbReference>
<dbReference type="InterPro" id="IPR016169">
    <property type="entry name" value="FAD-bd_PCMH_sub2"/>
</dbReference>
<keyword evidence="5" id="KW-0732">Signal</keyword>
<keyword evidence="4" id="KW-0560">Oxidoreductase</keyword>
<evidence type="ECO:0000313" key="7">
    <source>
        <dbReference type="EMBL" id="KAF0320310.1"/>
    </source>
</evidence>
<feature type="domain" description="FAD-binding PCMH-type" evidence="6">
    <location>
        <begin position="61"/>
        <end position="234"/>
    </location>
</feature>
<dbReference type="PROSITE" id="PS51387">
    <property type="entry name" value="FAD_PCMH"/>
    <property type="match status" value="1"/>
</dbReference>
<evidence type="ECO:0000256" key="1">
    <source>
        <dbReference type="ARBA" id="ARBA00005466"/>
    </source>
</evidence>
<keyword evidence="3" id="KW-0274">FAD</keyword>
<evidence type="ECO:0000259" key="6">
    <source>
        <dbReference type="PROSITE" id="PS51387"/>
    </source>
</evidence>
<dbReference type="Pfam" id="PF01565">
    <property type="entry name" value="FAD_binding_4"/>
    <property type="match status" value="1"/>
</dbReference>
<evidence type="ECO:0000256" key="2">
    <source>
        <dbReference type="ARBA" id="ARBA00022630"/>
    </source>
</evidence>
<evidence type="ECO:0000256" key="5">
    <source>
        <dbReference type="SAM" id="SignalP"/>
    </source>
</evidence>
<dbReference type="Gene3D" id="3.30.465.10">
    <property type="match status" value="1"/>
</dbReference>
<keyword evidence="8" id="KW-1185">Reference proteome</keyword>
<dbReference type="OrthoDB" id="2151789at2759"/>
<proteinExistence type="inferred from homology"/>
<evidence type="ECO:0000256" key="4">
    <source>
        <dbReference type="ARBA" id="ARBA00023002"/>
    </source>
</evidence>
<comment type="similarity">
    <text evidence="1">Belongs to the oxygen-dependent FAD-linked oxidoreductase family.</text>
</comment>
<dbReference type="AlphaFoldDB" id="A0A8H3W5N5"/>
<dbReference type="GO" id="GO:0071949">
    <property type="term" value="F:FAD binding"/>
    <property type="evidence" value="ECO:0007669"/>
    <property type="project" value="InterPro"/>
</dbReference>
<feature type="signal peptide" evidence="5">
    <location>
        <begin position="1"/>
        <end position="19"/>
    </location>
</feature>
<reference evidence="7 8" key="1">
    <citation type="submission" date="2019-12" db="EMBL/GenBank/DDBJ databases">
        <title>A genome sequence resource for the geographically widespread anthracnose pathogen Colletotrichum asianum.</title>
        <authorList>
            <person name="Meng Y."/>
        </authorList>
    </citation>
    <scope>NUCLEOTIDE SEQUENCE [LARGE SCALE GENOMIC DNA]</scope>
    <source>
        <strain evidence="7 8">ICMP 18580</strain>
    </source>
</reference>
<dbReference type="EMBL" id="WOWK01000084">
    <property type="protein sequence ID" value="KAF0320310.1"/>
    <property type="molecule type" value="Genomic_DNA"/>
</dbReference>
<name>A0A8H3W5N5_9PEZI</name>
<dbReference type="PANTHER" id="PTHR42973">
    <property type="entry name" value="BINDING OXIDOREDUCTASE, PUTATIVE (AFU_ORTHOLOGUE AFUA_1G17690)-RELATED"/>
    <property type="match status" value="1"/>
</dbReference>
<feature type="chain" id="PRO_5034346467" evidence="5">
    <location>
        <begin position="20"/>
        <end position="498"/>
    </location>
</feature>
<evidence type="ECO:0000256" key="3">
    <source>
        <dbReference type="ARBA" id="ARBA00022827"/>
    </source>
</evidence>
<protein>
    <submittedName>
        <fullName evidence="7">FAD binding domain-containing protein</fullName>
    </submittedName>
</protein>
<evidence type="ECO:0000313" key="8">
    <source>
        <dbReference type="Proteomes" id="UP000434172"/>
    </source>
</evidence>
<gene>
    <name evidence="7" type="ORF">GQ607_012406</name>
</gene>
<dbReference type="SUPFAM" id="SSF56176">
    <property type="entry name" value="FAD-binding/transporter-associated domain-like"/>
    <property type="match status" value="1"/>
</dbReference>
<sequence>MKLSTSALALLALASSALSAKGRGPECSCCTALASDDNLRGKVFGKDSAVYDARLKSYYSANAAQEAWCMVLPEGTQDVSAIAKIISKHECPFGIRSGAHSAWKGSNGVKSGVTIDFGYMNATTYDADSKVASICPGSKWGEVYKALDPYGVTTVGGRASVVGVGGFVTGGGYSFHTNSRGFSCDQVTNFEIVLADGTIVNANEHENADLWKAQKGGSGNFGFVTRIDQRVVESTQMWGGFFTYNQTKRDAVFDAYMNFANHMDEDLASQNIVALYYDKTGYTLRSILSNVDADPEAPAFSEYFAIPNISTTASVGAVSDLVPQFTGPTPLGLYANWFVGQTTHDIRMLKFIDDKLKEYSPKMKAAAPDSDFNTLIQFQPVTQSIVQHSAQSGGNVLGLEDVVADGPTLMWLIALTVDTEANQEILLPYIFKFRMEIDNYAKDLGLYKDWKYTNYAWGDQDPLATHGYKNFDFMSEVAEQYDPAGVFQNLRRTGFKLA</sequence>
<dbReference type="PANTHER" id="PTHR42973:SF53">
    <property type="entry name" value="FAD-BINDING PCMH-TYPE DOMAIN-CONTAINING PROTEIN-RELATED"/>
    <property type="match status" value="1"/>
</dbReference>
<organism evidence="7 8">
    <name type="scientific">Colletotrichum asianum</name>
    <dbReference type="NCBI Taxonomy" id="702518"/>
    <lineage>
        <taxon>Eukaryota</taxon>
        <taxon>Fungi</taxon>
        <taxon>Dikarya</taxon>
        <taxon>Ascomycota</taxon>
        <taxon>Pezizomycotina</taxon>
        <taxon>Sordariomycetes</taxon>
        <taxon>Hypocreomycetidae</taxon>
        <taxon>Glomerellales</taxon>
        <taxon>Glomerellaceae</taxon>
        <taxon>Colletotrichum</taxon>
        <taxon>Colletotrichum gloeosporioides species complex</taxon>
    </lineage>
</organism>
<dbReference type="InterPro" id="IPR016166">
    <property type="entry name" value="FAD-bd_PCMH"/>
</dbReference>
<dbReference type="InterPro" id="IPR006094">
    <property type="entry name" value="Oxid_FAD_bind_N"/>
</dbReference>
<dbReference type="GO" id="GO:0016491">
    <property type="term" value="F:oxidoreductase activity"/>
    <property type="evidence" value="ECO:0007669"/>
    <property type="project" value="UniProtKB-KW"/>
</dbReference>
<comment type="caution">
    <text evidence="7">The sequence shown here is derived from an EMBL/GenBank/DDBJ whole genome shotgun (WGS) entry which is preliminary data.</text>
</comment>
<keyword evidence="2" id="KW-0285">Flavoprotein</keyword>
<accession>A0A8H3W5N5</accession>